<evidence type="ECO:0000313" key="2">
    <source>
        <dbReference type="Proteomes" id="UP000027138"/>
    </source>
</evidence>
<sequence>MAASPTLSLTRRMEQERCPPSPLRLRLSHKAVTPEVPDLTSMRNQRVRYITQFGMASYMLLEEVQDYWPVYLEGMLHPLGWCEEMTILVAQLHGALSEALTCEGFLEL</sequence>
<dbReference type="AlphaFoldDB" id="A0A067LL47"/>
<keyword evidence="2" id="KW-1185">Reference proteome</keyword>
<accession>A0A067LL47</accession>
<gene>
    <name evidence="1" type="ORF">JCGZ_20160</name>
</gene>
<dbReference type="Proteomes" id="UP000027138">
    <property type="component" value="Unassembled WGS sequence"/>
</dbReference>
<name>A0A067LL47_JATCU</name>
<reference evidence="1 2" key="1">
    <citation type="journal article" date="2014" name="PLoS ONE">
        <title>Global Analysis of Gene Expression Profiles in Physic Nut (Jatropha curcas L.) Seedlings Exposed to Salt Stress.</title>
        <authorList>
            <person name="Zhang L."/>
            <person name="Zhang C."/>
            <person name="Wu P."/>
            <person name="Chen Y."/>
            <person name="Li M."/>
            <person name="Jiang H."/>
            <person name="Wu G."/>
        </authorList>
    </citation>
    <scope>NUCLEOTIDE SEQUENCE [LARGE SCALE GENOMIC DNA]</scope>
    <source>
        <strain evidence="2">cv. GZQX0401</strain>
        <tissue evidence="1">Young leaves</tissue>
    </source>
</reference>
<organism evidence="1 2">
    <name type="scientific">Jatropha curcas</name>
    <name type="common">Barbados nut</name>
    <dbReference type="NCBI Taxonomy" id="180498"/>
    <lineage>
        <taxon>Eukaryota</taxon>
        <taxon>Viridiplantae</taxon>
        <taxon>Streptophyta</taxon>
        <taxon>Embryophyta</taxon>
        <taxon>Tracheophyta</taxon>
        <taxon>Spermatophyta</taxon>
        <taxon>Magnoliopsida</taxon>
        <taxon>eudicotyledons</taxon>
        <taxon>Gunneridae</taxon>
        <taxon>Pentapetalae</taxon>
        <taxon>rosids</taxon>
        <taxon>fabids</taxon>
        <taxon>Malpighiales</taxon>
        <taxon>Euphorbiaceae</taxon>
        <taxon>Crotonoideae</taxon>
        <taxon>Jatropheae</taxon>
        <taxon>Jatropha</taxon>
    </lineage>
</organism>
<proteinExistence type="predicted"/>
<protein>
    <submittedName>
        <fullName evidence="1">Uncharacterized protein</fullName>
    </submittedName>
</protein>
<evidence type="ECO:0000313" key="1">
    <source>
        <dbReference type="EMBL" id="KDP45084.1"/>
    </source>
</evidence>
<dbReference type="EMBL" id="KK914239">
    <property type="protein sequence ID" value="KDP45084.1"/>
    <property type="molecule type" value="Genomic_DNA"/>
</dbReference>